<proteinExistence type="inferred from homology"/>
<organism evidence="8 9">
    <name type="scientific">Hevea brasiliensis</name>
    <name type="common">Para rubber tree</name>
    <name type="synonym">Siphonia brasiliensis</name>
    <dbReference type="NCBI Taxonomy" id="3981"/>
    <lineage>
        <taxon>Eukaryota</taxon>
        <taxon>Viridiplantae</taxon>
        <taxon>Streptophyta</taxon>
        <taxon>Embryophyta</taxon>
        <taxon>Tracheophyta</taxon>
        <taxon>Spermatophyta</taxon>
        <taxon>Magnoliopsida</taxon>
        <taxon>eudicotyledons</taxon>
        <taxon>Gunneridae</taxon>
        <taxon>Pentapetalae</taxon>
        <taxon>rosids</taxon>
        <taxon>fabids</taxon>
        <taxon>Malpighiales</taxon>
        <taxon>Euphorbiaceae</taxon>
        <taxon>Crotonoideae</taxon>
        <taxon>Micrandreae</taxon>
        <taxon>Hevea</taxon>
    </lineage>
</organism>
<protein>
    <recommendedName>
        <fullName evidence="10">Cytochrome P450</fullName>
    </recommendedName>
</protein>
<keyword evidence="7" id="KW-0812">Transmembrane</keyword>
<accession>A0ABQ9LCV4</accession>
<dbReference type="EMBL" id="JARPOI010000013">
    <property type="protein sequence ID" value="KAJ9164495.1"/>
    <property type="molecule type" value="Genomic_DNA"/>
</dbReference>
<reference evidence="8" key="1">
    <citation type="journal article" date="2023" name="Plant Biotechnol. J.">
        <title>Chromosome-level wild Hevea brasiliensis genome provides new tools for genomic-assisted breeding and valuable loci to elevate rubber yield.</title>
        <authorList>
            <person name="Cheng H."/>
            <person name="Song X."/>
            <person name="Hu Y."/>
            <person name="Wu T."/>
            <person name="Yang Q."/>
            <person name="An Z."/>
            <person name="Feng S."/>
            <person name="Deng Z."/>
            <person name="Wu W."/>
            <person name="Zeng X."/>
            <person name="Tu M."/>
            <person name="Wang X."/>
            <person name="Huang H."/>
        </authorList>
    </citation>
    <scope>NUCLEOTIDE SEQUENCE</scope>
    <source>
        <strain evidence="8">MT/VB/25A 57/8</strain>
    </source>
</reference>
<gene>
    <name evidence="8" type="ORF">P3X46_024066</name>
</gene>
<dbReference type="PROSITE" id="PS00086">
    <property type="entry name" value="CYTOCHROME_P450"/>
    <property type="match status" value="1"/>
</dbReference>
<evidence type="ECO:0000256" key="6">
    <source>
        <dbReference type="RuleBase" id="RU000461"/>
    </source>
</evidence>
<dbReference type="Gene3D" id="1.10.630.10">
    <property type="entry name" value="Cytochrome P450"/>
    <property type="match status" value="1"/>
</dbReference>
<evidence type="ECO:0000256" key="5">
    <source>
        <dbReference type="ARBA" id="ARBA00023004"/>
    </source>
</evidence>
<dbReference type="CDD" id="cd11072">
    <property type="entry name" value="CYP71-like"/>
    <property type="match status" value="1"/>
</dbReference>
<dbReference type="InterPro" id="IPR001128">
    <property type="entry name" value="Cyt_P450"/>
</dbReference>
<keyword evidence="5 6" id="KW-0408">Iron</keyword>
<dbReference type="PANTHER" id="PTHR47955:SF8">
    <property type="entry name" value="CYTOCHROME P450 71D11-LIKE"/>
    <property type="match status" value="1"/>
</dbReference>
<dbReference type="PANTHER" id="PTHR47955">
    <property type="entry name" value="CYTOCHROME P450 FAMILY 71 PROTEIN"/>
    <property type="match status" value="1"/>
</dbReference>
<evidence type="ECO:0000256" key="1">
    <source>
        <dbReference type="ARBA" id="ARBA00010617"/>
    </source>
</evidence>
<dbReference type="PRINTS" id="PR00463">
    <property type="entry name" value="EP450I"/>
</dbReference>
<keyword evidence="7" id="KW-1133">Transmembrane helix</keyword>
<keyword evidence="7" id="KW-0472">Membrane</keyword>
<dbReference type="InterPro" id="IPR002401">
    <property type="entry name" value="Cyt_P450_E_grp-I"/>
</dbReference>
<feature type="transmembrane region" description="Helical" evidence="7">
    <location>
        <begin position="6"/>
        <end position="22"/>
    </location>
</feature>
<dbReference type="Proteomes" id="UP001174677">
    <property type="component" value="Chromosome 13"/>
</dbReference>
<evidence type="ECO:0008006" key="10">
    <source>
        <dbReference type="Google" id="ProtNLM"/>
    </source>
</evidence>
<dbReference type="Pfam" id="PF00067">
    <property type="entry name" value="p450"/>
    <property type="match status" value="1"/>
</dbReference>
<evidence type="ECO:0000256" key="2">
    <source>
        <dbReference type="ARBA" id="ARBA00022617"/>
    </source>
</evidence>
<evidence type="ECO:0000256" key="4">
    <source>
        <dbReference type="ARBA" id="ARBA00023002"/>
    </source>
</evidence>
<keyword evidence="9" id="KW-1185">Reference proteome</keyword>
<keyword evidence="4 6" id="KW-0560">Oxidoreductase</keyword>
<dbReference type="InterPro" id="IPR036396">
    <property type="entry name" value="Cyt_P450_sf"/>
</dbReference>
<dbReference type="PRINTS" id="PR00385">
    <property type="entry name" value="P450"/>
</dbReference>
<evidence type="ECO:0000256" key="3">
    <source>
        <dbReference type="ARBA" id="ARBA00022723"/>
    </source>
</evidence>
<evidence type="ECO:0000313" key="9">
    <source>
        <dbReference type="Proteomes" id="UP001174677"/>
    </source>
</evidence>
<name>A0ABQ9LCV4_HEVBR</name>
<keyword evidence="3 6" id="KW-0479">Metal-binding</keyword>
<sequence length="503" mass="56948">MEQQILSFPVLVAFLLFVLMVFKIRKKSIITNAPGPWRLPFIGNIHQLAGGQPHHRLTDLAKTYGPVMSLQLGQVPAVVISSAETAKLVLKTHELQFIERPSLLAADIMLYNRTDIIFAPYGDYWRQMKKIAILELLSSKRVQSFKSVREEEVSNFIKFIYSKAGSPINLSRTLLSLTNSIIAKTSIGKKFKRQEQIIELITDAIAAAGGFSVVDLFPSYKLLHVISGMNSKLRRIHREVDEILEEIIDEHKANKAAASEIEAENILDVLLDMQGLEFPLTNDNIKAIILEMFGAASDTSSVTTEWALSEMMKNPLVMKRAQVEVRDIFSDKGDVDEAKLHELKYLKLVIKETLRLHPPLALIPRECCERTKLNGYDIYPKSRVLINAWAIGRDPNSWTDPERFYPERFLNSSVDMKGTNFELIPFGAGKRMCPGISMAMANIELSLAQLLYHFKWKLPGEAQQQDLDMGEAFGLAVKRKLDLNLIPTPFRPLPVKRMTMEKI</sequence>
<comment type="similarity">
    <text evidence="1 6">Belongs to the cytochrome P450 family.</text>
</comment>
<evidence type="ECO:0000313" key="8">
    <source>
        <dbReference type="EMBL" id="KAJ9164495.1"/>
    </source>
</evidence>
<dbReference type="SUPFAM" id="SSF48264">
    <property type="entry name" value="Cytochrome P450"/>
    <property type="match status" value="1"/>
</dbReference>
<keyword evidence="6" id="KW-0503">Monooxygenase</keyword>
<dbReference type="InterPro" id="IPR017972">
    <property type="entry name" value="Cyt_P450_CS"/>
</dbReference>
<evidence type="ECO:0000256" key="7">
    <source>
        <dbReference type="SAM" id="Phobius"/>
    </source>
</evidence>
<comment type="caution">
    <text evidence="8">The sequence shown here is derived from an EMBL/GenBank/DDBJ whole genome shotgun (WGS) entry which is preliminary data.</text>
</comment>
<keyword evidence="2 6" id="KW-0349">Heme</keyword>